<dbReference type="InterPro" id="IPR004878">
    <property type="entry name" value="Otopetrin"/>
</dbReference>
<evidence type="ECO:0000313" key="13">
    <source>
        <dbReference type="Proteomes" id="UP001432027"/>
    </source>
</evidence>
<feature type="non-terminal residue" evidence="12">
    <location>
        <position position="1"/>
    </location>
</feature>
<feature type="transmembrane region" description="Helical" evidence="11">
    <location>
        <begin position="77"/>
        <end position="97"/>
    </location>
</feature>
<keyword evidence="7 11" id="KW-1133">Transmembrane helix</keyword>
<accession>A0AAV5T971</accession>
<evidence type="ECO:0000313" key="12">
    <source>
        <dbReference type="EMBL" id="GMS92126.1"/>
    </source>
</evidence>
<comment type="similarity">
    <text evidence="2">Belongs to the otopetrin family.</text>
</comment>
<evidence type="ECO:0000256" key="11">
    <source>
        <dbReference type="SAM" id="Phobius"/>
    </source>
</evidence>
<dbReference type="EMBL" id="BTSX01000004">
    <property type="protein sequence ID" value="GMS92126.1"/>
    <property type="molecule type" value="Genomic_DNA"/>
</dbReference>
<keyword evidence="3" id="KW-0813">Transport</keyword>
<dbReference type="Pfam" id="PF03189">
    <property type="entry name" value="Otopetrin"/>
    <property type="match status" value="1"/>
</dbReference>
<evidence type="ECO:0000256" key="5">
    <source>
        <dbReference type="ARBA" id="ARBA00022692"/>
    </source>
</evidence>
<sequence length="141" mass="15742">YRTLLLGGFDTLCYGLCIAAVVAATIWMRSMSRSSSHHGEDVDDILLYIAFVGEVVWCSAEISAFMSGNFSVDKSVLILDVTLIRLIHVFSQTWFILAASRLHLSTSTNSTAIRGRECVTFLLVVNITLFFFGIYESMNDR</sequence>
<comment type="subcellular location">
    <subcellularLocation>
        <location evidence="1">Cell membrane</location>
        <topology evidence="1">Multi-pass membrane protein</topology>
    </subcellularLocation>
</comment>
<keyword evidence="8" id="KW-0406">Ion transport</keyword>
<evidence type="ECO:0000256" key="2">
    <source>
        <dbReference type="ARBA" id="ARBA00006513"/>
    </source>
</evidence>
<evidence type="ECO:0000256" key="8">
    <source>
        <dbReference type="ARBA" id="ARBA00023065"/>
    </source>
</evidence>
<gene>
    <name evidence="12" type="ORF">PENTCL1PPCAC_14301</name>
</gene>
<dbReference type="PANTHER" id="PTHR21522">
    <property type="entry name" value="PROTON CHANNEL OTOP"/>
    <property type="match status" value="1"/>
</dbReference>
<comment type="caution">
    <text evidence="12">The sequence shown here is derived from an EMBL/GenBank/DDBJ whole genome shotgun (WGS) entry which is preliminary data.</text>
</comment>
<protein>
    <recommendedName>
        <fullName evidence="14">G protein-coupled receptor</fullName>
    </recommendedName>
</protein>
<keyword evidence="10" id="KW-0407">Ion channel</keyword>
<feature type="transmembrane region" description="Helical" evidence="11">
    <location>
        <begin position="118"/>
        <end position="135"/>
    </location>
</feature>
<keyword evidence="6" id="KW-0375">Hydrogen ion transport</keyword>
<dbReference type="PANTHER" id="PTHR21522:SF43">
    <property type="entry name" value="OTOPETRIN-2"/>
    <property type="match status" value="1"/>
</dbReference>
<proteinExistence type="inferred from homology"/>
<evidence type="ECO:0000256" key="10">
    <source>
        <dbReference type="ARBA" id="ARBA00023303"/>
    </source>
</evidence>
<reference evidence="12" key="1">
    <citation type="submission" date="2023-10" db="EMBL/GenBank/DDBJ databases">
        <title>Genome assembly of Pristionchus species.</title>
        <authorList>
            <person name="Yoshida K."/>
            <person name="Sommer R.J."/>
        </authorList>
    </citation>
    <scope>NUCLEOTIDE SEQUENCE</scope>
    <source>
        <strain evidence="12">RS0144</strain>
    </source>
</reference>
<evidence type="ECO:0008006" key="14">
    <source>
        <dbReference type="Google" id="ProtNLM"/>
    </source>
</evidence>
<evidence type="ECO:0000256" key="4">
    <source>
        <dbReference type="ARBA" id="ARBA00022475"/>
    </source>
</evidence>
<keyword evidence="9 11" id="KW-0472">Membrane</keyword>
<keyword evidence="4" id="KW-1003">Cell membrane</keyword>
<dbReference type="Proteomes" id="UP001432027">
    <property type="component" value="Unassembled WGS sequence"/>
</dbReference>
<name>A0AAV5T971_9BILA</name>
<dbReference type="AlphaFoldDB" id="A0AAV5T971"/>
<evidence type="ECO:0000256" key="1">
    <source>
        <dbReference type="ARBA" id="ARBA00004651"/>
    </source>
</evidence>
<feature type="transmembrane region" description="Helical" evidence="11">
    <location>
        <begin position="45"/>
        <end position="65"/>
    </location>
</feature>
<evidence type="ECO:0000256" key="7">
    <source>
        <dbReference type="ARBA" id="ARBA00022989"/>
    </source>
</evidence>
<evidence type="ECO:0000256" key="9">
    <source>
        <dbReference type="ARBA" id="ARBA00023136"/>
    </source>
</evidence>
<evidence type="ECO:0000256" key="6">
    <source>
        <dbReference type="ARBA" id="ARBA00022781"/>
    </source>
</evidence>
<dbReference type="GO" id="GO:0005886">
    <property type="term" value="C:plasma membrane"/>
    <property type="evidence" value="ECO:0007669"/>
    <property type="project" value="UniProtKB-SubCell"/>
</dbReference>
<evidence type="ECO:0000256" key="3">
    <source>
        <dbReference type="ARBA" id="ARBA00022448"/>
    </source>
</evidence>
<dbReference type="GO" id="GO:0015252">
    <property type="term" value="F:proton channel activity"/>
    <property type="evidence" value="ECO:0007669"/>
    <property type="project" value="InterPro"/>
</dbReference>
<keyword evidence="13" id="KW-1185">Reference proteome</keyword>
<organism evidence="12 13">
    <name type="scientific">Pristionchus entomophagus</name>
    <dbReference type="NCBI Taxonomy" id="358040"/>
    <lineage>
        <taxon>Eukaryota</taxon>
        <taxon>Metazoa</taxon>
        <taxon>Ecdysozoa</taxon>
        <taxon>Nematoda</taxon>
        <taxon>Chromadorea</taxon>
        <taxon>Rhabditida</taxon>
        <taxon>Rhabditina</taxon>
        <taxon>Diplogasteromorpha</taxon>
        <taxon>Diplogasteroidea</taxon>
        <taxon>Neodiplogasteridae</taxon>
        <taxon>Pristionchus</taxon>
    </lineage>
</organism>
<feature type="transmembrane region" description="Helical" evidence="11">
    <location>
        <begin position="6"/>
        <end position="24"/>
    </location>
</feature>
<keyword evidence="5 11" id="KW-0812">Transmembrane</keyword>